<protein>
    <submittedName>
        <fullName evidence="4">Uncharacterized protein</fullName>
    </submittedName>
</protein>
<evidence type="ECO:0000313" key="4">
    <source>
        <dbReference type="EMBL" id="KAK4033447.1"/>
    </source>
</evidence>
<reference evidence="5" key="1">
    <citation type="journal article" date="2023" name="Mol. Phylogenet. Evol.">
        <title>Genome-scale phylogeny and comparative genomics of the fungal order Sordariales.</title>
        <authorList>
            <person name="Hensen N."/>
            <person name="Bonometti L."/>
            <person name="Westerberg I."/>
            <person name="Brannstrom I.O."/>
            <person name="Guillou S."/>
            <person name="Cros-Aarteil S."/>
            <person name="Calhoun S."/>
            <person name="Haridas S."/>
            <person name="Kuo A."/>
            <person name="Mondo S."/>
            <person name="Pangilinan J."/>
            <person name="Riley R."/>
            <person name="LaButti K."/>
            <person name="Andreopoulos B."/>
            <person name="Lipzen A."/>
            <person name="Chen C."/>
            <person name="Yan M."/>
            <person name="Daum C."/>
            <person name="Ng V."/>
            <person name="Clum A."/>
            <person name="Steindorff A."/>
            <person name="Ohm R.A."/>
            <person name="Martin F."/>
            <person name="Silar P."/>
            <person name="Natvig D.O."/>
            <person name="Lalanne C."/>
            <person name="Gautier V."/>
            <person name="Ament-Velasquez S.L."/>
            <person name="Kruys A."/>
            <person name="Hutchinson M.I."/>
            <person name="Powell A.J."/>
            <person name="Barry K."/>
            <person name="Miller A.N."/>
            <person name="Grigoriev I.V."/>
            <person name="Debuchy R."/>
            <person name="Gladieux P."/>
            <person name="Hiltunen Thoren M."/>
            <person name="Johannesson H."/>
        </authorList>
    </citation>
    <scope>NUCLEOTIDE SEQUENCE [LARGE SCALE GENOMIC DNA]</scope>
    <source>
        <strain evidence="5">CBS 284.82</strain>
    </source>
</reference>
<dbReference type="AlphaFoldDB" id="A0AAN6SN48"/>
<keyword evidence="2" id="KW-0472">Membrane</keyword>
<feature type="compositionally biased region" description="Low complexity" evidence="1">
    <location>
        <begin position="154"/>
        <end position="186"/>
    </location>
</feature>
<feature type="region of interest" description="Disordered" evidence="1">
    <location>
        <begin position="249"/>
        <end position="268"/>
    </location>
</feature>
<sequence length="321" mass="34078">MRRRIWISLLSLAHFCFAQRQCFYPNGQLAANDFPCDSGADESPCCGGSLGTVCLTNKLCRGADGNIIRGSCTDKNWNSPECAQYCLSARTGGTDLISCSNSTGTDTAYCCDRSRAFCCDEGVARFDVFPSNPQVLANWDDKATAYVTVKRATTSSSATSTSPSSPTSTTLSTTTATTTTTTTTPLGPVPTPSSGLTTQSQPSQQVEPSGLPVAAQAGIGAGAGVLAIALAAVAFLAFKLRKNKRAMLAEKERQNQHQHQQRLSDPREYKFGDGVGEAYQGGQHAFGVVPRQEMDAWSGNVTRVELPSTPSTTPGMAFSRR</sequence>
<gene>
    <name evidence="4" type="ORF">C8A01DRAFT_19603</name>
</gene>
<feature type="region of interest" description="Disordered" evidence="1">
    <location>
        <begin position="154"/>
        <end position="209"/>
    </location>
</feature>
<keyword evidence="2" id="KW-1133">Transmembrane helix</keyword>
<feature type="transmembrane region" description="Helical" evidence="2">
    <location>
        <begin position="213"/>
        <end position="238"/>
    </location>
</feature>
<name>A0AAN6SN48_9PEZI</name>
<evidence type="ECO:0000256" key="2">
    <source>
        <dbReference type="SAM" id="Phobius"/>
    </source>
</evidence>
<evidence type="ECO:0000313" key="5">
    <source>
        <dbReference type="Proteomes" id="UP001303115"/>
    </source>
</evidence>
<keyword evidence="3" id="KW-0732">Signal</keyword>
<dbReference type="EMBL" id="MU854529">
    <property type="protein sequence ID" value="KAK4033447.1"/>
    <property type="molecule type" value="Genomic_DNA"/>
</dbReference>
<feature type="region of interest" description="Disordered" evidence="1">
    <location>
        <begin position="299"/>
        <end position="321"/>
    </location>
</feature>
<accession>A0AAN6SN48</accession>
<evidence type="ECO:0000256" key="1">
    <source>
        <dbReference type="SAM" id="MobiDB-lite"/>
    </source>
</evidence>
<keyword evidence="2" id="KW-0812">Transmembrane</keyword>
<evidence type="ECO:0000256" key="3">
    <source>
        <dbReference type="SAM" id="SignalP"/>
    </source>
</evidence>
<dbReference type="Proteomes" id="UP001303115">
    <property type="component" value="Unassembled WGS sequence"/>
</dbReference>
<feature type="signal peptide" evidence="3">
    <location>
        <begin position="1"/>
        <end position="18"/>
    </location>
</feature>
<feature type="chain" id="PRO_5042918759" evidence="3">
    <location>
        <begin position="19"/>
        <end position="321"/>
    </location>
</feature>
<organism evidence="4 5">
    <name type="scientific">Parachaetomium inaequale</name>
    <dbReference type="NCBI Taxonomy" id="2588326"/>
    <lineage>
        <taxon>Eukaryota</taxon>
        <taxon>Fungi</taxon>
        <taxon>Dikarya</taxon>
        <taxon>Ascomycota</taxon>
        <taxon>Pezizomycotina</taxon>
        <taxon>Sordariomycetes</taxon>
        <taxon>Sordariomycetidae</taxon>
        <taxon>Sordariales</taxon>
        <taxon>Chaetomiaceae</taxon>
        <taxon>Parachaetomium</taxon>
    </lineage>
</organism>
<keyword evidence="5" id="KW-1185">Reference proteome</keyword>
<comment type="caution">
    <text evidence="4">The sequence shown here is derived from an EMBL/GenBank/DDBJ whole genome shotgun (WGS) entry which is preliminary data.</text>
</comment>
<proteinExistence type="predicted"/>
<feature type="compositionally biased region" description="Polar residues" evidence="1">
    <location>
        <begin position="196"/>
        <end position="207"/>
    </location>
</feature>